<gene>
    <name evidence="8" type="ORF">ROA7023_00295</name>
</gene>
<dbReference type="InterPro" id="IPR016174">
    <property type="entry name" value="Di-haem_cyt_TM"/>
</dbReference>
<keyword evidence="9" id="KW-1185">Reference proteome</keyword>
<dbReference type="GO" id="GO:0022904">
    <property type="term" value="P:respiratory electron transport chain"/>
    <property type="evidence" value="ECO:0007669"/>
    <property type="project" value="InterPro"/>
</dbReference>
<feature type="transmembrane region" description="Helical" evidence="6">
    <location>
        <begin position="94"/>
        <end position="114"/>
    </location>
</feature>
<keyword evidence="2" id="KW-1003">Cell membrane</keyword>
<dbReference type="AlphaFoldDB" id="A0A1Y5RH56"/>
<reference evidence="8 9" key="1">
    <citation type="submission" date="2017-03" db="EMBL/GenBank/DDBJ databases">
        <authorList>
            <person name="Afonso C.L."/>
            <person name="Miller P.J."/>
            <person name="Scott M.A."/>
            <person name="Spackman E."/>
            <person name="Goraichik I."/>
            <person name="Dimitrov K.M."/>
            <person name="Suarez D.L."/>
            <person name="Swayne D.E."/>
        </authorList>
    </citation>
    <scope>NUCLEOTIDE SEQUENCE [LARGE SCALE GENOMIC DNA]</scope>
    <source>
        <strain evidence="8 9">CECT 7023</strain>
    </source>
</reference>
<dbReference type="Proteomes" id="UP000193900">
    <property type="component" value="Unassembled WGS sequence"/>
</dbReference>
<keyword evidence="3 6" id="KW-0812">Transmembrane</keyword>
<dbReference type="SUPFAM" id="SSF81342">
    <property type="entry name" value="Transmembrane di-heme cytochromes"/>
    <property type="match status" value="1"/>
</dbReference>
<organism evidence="8 9">
    <name type="scientific">Roseisalinus antarcticus</name>
    <dbReference type="NCBI Taxonomy" id="254357"/>
    <lineage>
        <taxon>Bacteria</taxon>
        <taxon>Pseudomonadati</taxon>
        <taxon>Pseudomonadota</taxon>
        <taxon>Alphaproteobacteria</taxon>
        <taxon>Rhodobacterales</taxon>
        <taxon>Roseobacteraceae</taxon>
        <taxon>Roseisalinus</taxon>
    </lineage>
</organism>
<dbReference type="Pfam" id="PF01292">
    <property type="entry name" value="Ni_hydr_CYTB"/>
    <property type="match status" value="1"/>
</dbReference>
<dbReference type="PANTHER" id="PTHR30485:SF2">
    <property type="entry name" value="BLL0597 PROTEIN"/>
    <property type="match status" value="1"/>
</dbReference>
<protein>
    <recommendedName>
        <fullName evidence="7">Cytochrome b561 bacterial/Ni-hydrogenase domain-containing protein</fullName>
    </recommendedName>
</protein>
<evidence type="ECO:0000259" key="7">
    <source>
        <dbReference type="Pfam" id="PF01292"/>
    </source>
</evidence>
<keyword evidence="5 6" id="KW-0472">Membrane</keyword>
<dbReference type="GO" id="GO:0005886">
    <property type="term" value="C:plasma membrane"/>
    <property type="evidence" value="ECO:0007669"/>
    <property type="project" value="UniProtKB-SubCell"/>
</dbReference>
<feature type="transmembrane region" description="Helical" evidence="6">
    <location>
        <begin position="35"/>
        <end position="56"/>
    </location>
</feature>
<dbReference type="PANTHER" id="PTHR30485">
    <property type="entry name" value="NI/FE-HYDROGENASE 1 B-TYPE CYTOCHROME SUBUNIT"/>
    <property type="match status" value="1"/>
</dbReference>
<name>A0A1Y5RH56_9RHOB</name>
<dbReference type="InterPro" id="IPR011577">
    <property type="entry name" value="Cyt_b561_bac/Ni-Hgenase"/>
</dbReference>
<evidence type="ECO:0000256" key="3">
    <source>
        <dbReference type="ARBA" id="ARBA00022692"/>
    </source>
</evidence>
<accession>A0A1Y5RH56</accession>
<dbReference type="GO" id="GO:0009055">
    <property type="term" value="F:electron transfer activity"/>
    <property type="evidence" value="ECO:0007669"/>
    <property type="project" value="InterPro"/>
</dbReference>
<dbReference type="OrthoDB" id="196472at2"/>
<evidence type="ECO:0000256" key="1">
    <source>
        <dbReference type="ARBA" id="ARBA00004651"/>
    </source>
</evidence>
<evidence type="ECO:0000256" key="4">
    <source>
        <dbReference type="ARBA" id="ARBA00022989"/>
    </source>
</evidence>
<evidence type="ECO:0000256" key="6">
    <source>
        <dbReference type="SAM" id="Phobius"/>
    </source>
</evidence>
<proteinExistence type="predicted"/>
<evidence type="ECO:0000313" key="9">
    <source>
        <dbReference type="Proteomes" id="UP000193900"/>
    </source>
</evidence>
<dbReference type="InterPro" id="IPR051542">
    <property type="entry name" value="Hydrogenase_cytochrome"/>
</dbReference>
<dbReference type="Gene3D" id="1.20.950.20">
    <property type="entry name" value="Transmembrane di-heme cytochromes, Chain C"/>
    <property type="match status" value="1"/>
</dbReference>
<dbReference type="RefSeq" id="WP_085877219.1">
    <property type="nucleotide sequence ID" value="NZ_FWFZ01000001.1"/>
</dbReference>
<keyword evidence="4 6" id="KW-1133">Transmembrane helix</keyword>
<dbReference type="EMBL" id="FWFZ01000001">
    <property type="protein sequence ID" value="SLN16490.1"/>
    <property type="molecule type" value="Genomic_DNA"/>
</dbReference>
<evidence type="ECO:0000256" key="5">
    <source>
        <dbReference type="ARBA" id="ARBA00023136"/>
    </source>
</evidence>
<evidence type="ECO:0000256" key="2">
    <source>
        <dbReference type="ARBA" id="ARBA00022475"/>
    </source>
</evidence>
<comment type="subcellular location">
    <subcellularLocation>
        <location evidence="1">Cell membrane</location>
        <topology evidence="1">Multi-pass membrane protein</topology>
    </subcellularLocation>
</comment>
<evidence type="ECO:0000313" key="8">
    <source>
        <dbReference type="EMBL" id="SLN16490.1"/>
    </source>
</evidence>
<sequence>MSDHKVWDPFVRLFHWSVVALFAANALFLDPESALHRWIGYAVLGLVAARLVWGVIGTRKARFASFPPTVSGAVDQISDIANGRRRIHLGHTPLGALMIYNILVTLIAIGLTGYMMTTNAFWGIEWVKEAHEAFVTWAEISVVVHVAAVLWESRRTGVNLPRAMITGVKSVPDGVKVDA</sequence>
<feature type="domain" description="Cytochrome b561 bacterial/Ni-hydrogenase" evidence="7">
    <location>
        <begin position="6"/>
        <end position="167"/>
    </location>
</feature>
<dbReference type="GO" id="GO:0020037">
    <property type="term" value="F:heme binding"/>
    <property type="evidence" value="ECO:0007669"/>
    <property type="project" value="TreeGrafter"/>
</dbReference>
<feature type="transmembrane region" description="Helical" evidence="6">
    <location>
        <begin position="12"/>
        <end position="29"/>
    </location>
</feature>